<evidence type="ECO:0000313" key="2">
    <source>
        <dbReference type="Proteomes" id="UP000064189"/>
    </source>
</evidence>
<gene>
    <name evidence="1" type="ORF">AS888_00455</name>
</gene>
<proteinExistence type="predicted"/>
<protein>
    <submittedName>
        <fullName evidence="1">Uncharacterized protein</fullName>
    </submittedName>
</protein>
<sequence length="78" mass="9410">MYKQEMALISIHRTPGEKSRSFSVKRRALFRMMNRLEKGMLHMIFLGVRRFTAKWVIGRVRNRNKAHIYAVRISLKYK</sequence>
<dbReference type="Proteomes" id="UP000064189">
    <property type="component" value="Unassembled WGS sequence"/>
</dbReference>
<organism evidence="1 2">
    <name type="scientific">Peribacillus simplex</name>
    <dbReference type="NCBI Taxonomy" id="1478"/>
    <lineage>
        <taxon>Bacteria</taxon>
        <taxon>Bacillati</taxon>
        <taxon>Bacillota</taxon>
        <taxon>Bacilli</taxon>
        <taxon>Bacillales</taxon>
        <taxon>Bacillaceae</taxon>
        <taxon>Peribacillus</taxon>
    </lineage>
</organism>
<evidence type="ECO:0000313" key="1">
    <source>
        <dbReference type="EMBL" id="KWW14040.1"/>
    </source>
</evidence>
<reference evidence="1 2" key="1">
    <citation type="submission" date="2015-11" db="EMBL/GenBank/DDBJ databases">
        <title>Genome Sequence of Bacillus simplex strain VanAntwerpen2.</title>
        <authorList>
            <person name="Couger M.B."/>
        </authorList>
    </citation>
    <scope>NUCLEOTIDE SEQUENCE [LARGE SCALE GENOMIC DNA]</scope>
    <source>
        <strain evidence="1 2">VanAntwerpen02</strain>
    </source>
</reference>
<name>A0A109MU81_9BACI</name>
<dbReference type="AlphaFoldDB" id="A0A109MU81"/>
<comment type="caution">
    <text evidence="1">The sequence shown here is derived from an EMBL/GenBank/DDBJ whole genome shotgun (WGS) entry which is preliminary data.</text>
</comment>
<keyword evidence="2" id="KW-1185">Reference proteome</keyword>
<accession>A0A109MU81</accession>
<dbReference type="EMBL" id="LNNH01000040">
    <property type="protein sequence ID" value="KWW14040.1"/>
    <property type="molecule type" value="Genomic_DNA"/>
</dbReference>